<dbReference type="STRING" id="1005945.SAMN05216561_10818"/>
<keyword evidence="4" id="KW-1185">Reference proteome</keyword>
<accession>A0A1I3HWY7</accession>
<feature type="transmembrane region" description="Helical" evidence="2">
    <location>
        <begin position="20"/>
        <end position="51"/>
    </location>
</feature>
<sequence>MTVQTSASRPAGKSVGAATVGVLLTLIIFAVVFLAFLIAPLIALLLAFLAYTVMRPRANRTTSSGPGSPAGSGQAAQGFGAGAQ</sequence>
<dbReference type="Proteomes" id="UP000198649">
    <property type="component" value="Unassembled WGS sequence"/>
</dbReference>
<gene>
    <name evidence="3" type="ORF">SAMN05216561_10818</name>
</gene>
<feature type="region of interest" description="Disordered" evidence="1">
    <location>
        <begin position="59"/>
        <end position="84"/>
    </location>
</feature>
<proteinExistence type="predicted"/>
<protein>
    <submittedName>
        <fullName evidence="3">Uncharacterized protein</fullName>
    </submittedName>
</protein>
<evidence type="ECO:0000313" key="4">
    <source>
        <dbReference type="Proteomes" id="UP000198649"/>
    </source>
</evidence>
<keyword evidence="2" id="KW-0472">Membrane</keyword>
<evidence type="ECO:0000313" key="3">
    <source>
        <dbReference type="EMBL" id="SFI40107.1"/>
    </source>
</evidence>
<keyword evidence="2" id="KW-0812">Transmembrane</keyword>
<dbReference type="RefSeq" id="WP_091113250.1">
    <property type="nucleotide sequence ID" value="NZ_BKAF01000015.1"/>
</dbReference>
<keyword evidence="2" id="KW-1133">Transmembrane helix</keyword>
<evidence type="ECO:0000256" key="1">
    <source>
        <dbReference type="SAM" id="MobiDB-lite"/>
    </source>
</evidence>
<feature type="compositionally biased region" description="Low complexity" evidence="1">
    <location>
        <begin position="63"/>
        <end position="78"/>
    </location>
</feature>
<organism evidence="3 4">
    <name type="scientific">Nocardioides psychrotolerans</name>
    <dbReference type="NCBI Taxonomy" id="1005945"/>
    <lineage>
        <taxon>Bacteria</taxon>
        <taxon>Bacillati</taxon>
        <taxon>Actinomycetota</taxon>
        <taxon>Actinomycetes</taxon>
        <taxon>Propionibacteriales</taxon>
        <taxon>Nocardioidaceae</taxon>
        <taxon>Nocardioides</taxon>
    </lineage>
</organism>
<name>A0A1I3HWY7_9ACTN</name>
<reference evidence="3 4" key="1">
    <citation type="submission" date="2016-10" db="EMBL/GenBank/DDBJ databases">
        <authorList>
            <person name="de Groot N.N."/>
        </authorList>
    </citation>
    <scope>NUCLEOTIDE SEQUENCE [LARGE SCALE GENOMIC DNA]</scope>
    <source>
        <strain evidence="3 4">CGMCC 1.11156</strain>
    </source>
</reference>
<dbReference type="AlphaFoldDB" id="A0A1I3HWY7"/>
<dbReference type="EMBL" id="FOQG01000008">
    <property type="protein sequence ID" value="SFI40107.1"/>
    <property type="molecule type" value="Genomic_DNA"/>
</dbReference>
<evidence type="ECO:0000256" key="2">
    <source>
        <dbReference type="SAM" id="Phobius"/>
    </source>
</evidence>